<dbReference type="InterPro" id="IPR057326">
    <property type="entry name" value="KR_dom"/>
</dbReference>
<dbReference type="GO" id="GO:0005737">
    <property type="term" value="C:cytoplasm"/>
    <property type="evidence" value="ECO:0007669"/>
    <property type="project" value="TreeGrafter"/>
</dbReference>
<dbReference type="RefSeq" id="WP_098063060.1">
    <property type="nucleotide sequence ID" value="NZ_PDEP01000014.1"/>
</dbReference>
<dbReference type="InterPro" id="IPR001509">
    <property type="entry name" value="Epimerase_deHydtase"/>
</dbReference>
<dbReference type="PANTHER" id="PTHR48079:SF6">
    <property type="entry name" value="NAD(P)-BINDING DOMAIN-CONTAINING PROTEIN-RELATED"/>
    <property type="match status" value="1"/>
</dbReference>
<gene>
    <name evidence="2" type="ORF">CRI93_12910</name>
</gene>
<evidence type="ECO:0000313" key="3">
    <source>
        <dbReference type="Proteomes" id="UP000221024"/>
    </source>
</evidence>
<dbReference type="EMBL" id="PDEP01000014">
    <property type="protein sequence ID" value="PEN05411.1"/>
    <property type="molecule type" value="Genomic_DNA"/>
</dbReference>
<dbReference type="Proteomes" id="UP000221024">
    <property type="component" value="Unassembled WGS sequence"/>
</dbReference>
<feature type="domain" description="Ketoreductase" evidence="1">
    <location>
        <begin position="15"/>
        <end position="153"/>
    </location>
</feature>
<name>A0A2H3P4F7_9BACT</name>
<reference evidence="2 3" key="1">
    <citation type="submission" date="2017-10" db="EMBL/GenBank/DDBJ databases">
        <title>Draft genome of Longimonas halophila.</title>
        <authorList>
            <person name="Goh K.M."/>
            <person name="Shamsir M.S."/>
            <person name="Lim S.W."/>
        </authorList>
    </citation>
    <scope>NUCLEOTIDE SEQUENCE [LARGE SCALE GENOMIC DNA]</scope>
    <source>
        <strain evidence="2 3">KCTC 42399</strain>
    </source>
</reference>
<dbReference type="SUPFAM" id="SSF51735">
    <property type="entry name" value="NAD(P)-binding Rossmann-fold domains"/>
    <property type="match status" value="1"/>
</dbReference>
<dbReference type="AlphaFoldDB" id="A0A2H3P4F7"/>
<dbReference type="OrthoDB" id="1490291at2"/>
<dbReference type="InterPro" id="IPR051783">
    <property type="entry name" value="NAD(P)-dependent_oxidoreduct"/>
</dbReference>
<evidence type="ECO:0000313" key="2">
    <source>
        <dbReference type="EMBL" id="PEN05411.1"/>
    </source>
</evidence>
<dbReference type="SMART" id="SM00822">
    <property type="entry name" value="PKS_KR"/>
    <property type="match status" value="1"/>
</dbReference>
<dbReference type="GO" id="GO:0004029">
    <property type="term" value="F:aldehyde dehydrogenase (NAD+) activity"/>
    <property type="evidence" value="ECO:0007669"/>
    <property type="project" value="TreeGrafter"/>
</dbReference>
<proteinExistence type="predicted"/>
<organism evidence="2 3">
    <name type="scientific">Longimonas halophila</name>
    <dbReference type="NCBI Taxonomy" id="1469170"/>
    <lineage>
        <taxon>Bacteria</taxon>
        <taxon>Pseudomonadati</taxon>
        <taxon>Rhodothermota</taxon>
        <taxon>Rhodothermia</taxon>
        <taxon>Rhodothermales</taxon>
        <taxon>Salisaetaceae</taxon>
        <taxon>Longimonas</taxon>
    </lineage>
</organism>
<protein>
    <submittedName>
        <fullName evidence="2">NAD-dependent epimerase</fullName>
    </submittedName>
</protein>
<keyword evidence="3" id="KW-1185">Reference proteome</keyword>
<dbReference type="InterPro" id="IPR036291">
    <property type="entry name" value="NAD(P)-bd_dom_sf"/>
</dbReference>
<dbReference type="Gene3D" id="3.40.50.720">
    <property type="entry name" value="NAD(P)-binding Rossmann-like Domain"/>
    <property type="match status" value="1"/>
</dbReference>
<comment type="caution">
    <text evidence="2">The sequence shown here is derived from an EMBL/GenBank/DDBJ whole genome shotgun (WGS) entry which is preliminary data.</text>
</comment>
<accession>A0A2H3P4F7</accession>
<evidence type="ECO:0000259" key="1">
    <source>
        <dbReference type="SMART" id="SM00822"/>
    </source>
</evidence>
<sequence length="346" mass="37833">MPPNPKSQIQNRKSKTAFVTGGTGFVGSHLVEALLERGYGEVRCLVRDRQKWLGPLDITPVRGDLTDVEALWKGLQGVDEVYHVAGITRAQDWDTFYQANVRGTLNLLGAVKQVASDVDRVLITSSLAAVGRGADGVATETDPLQPVSRYGRSKAEMEEALRSTHQMPTSYWDELPITVVRPPAVYGPRDRDILTFFQAVNSHVCPVVGGGSDPAVSLVHVRDLAQGMIQCATTPQALHEVFFLGSTRPYAWNEVKKASTAALDTWAVTLPVPTFMVGAVGAASELWGKISGSYPALNREKAREIRHAATMCSSEKARRMVGYEPAIALDEGVAETIAWYREQEWL</sequence>
<dbReference type="PANTHER" id="PTHR48079">
    <property type="entry name" value="PROTEIN YEEZ"/>
    <property type="match status" value="1"/>
</dbReference>
<dbReference type="Pfam" id="PF01370">
    <property type="entry name" value="Epimerase"/>
    <property type="match status" value="1"/>
</dbReference>